<gene>
    <name evidence="2" type="ORF">PDIGIT_LOCUS15529</name>
</gene>
<dbReference type="Proteomes" id="UP001152607">
    <property type="component" value="Unassembled WGS sequence"/>
</dbReference>
<evidence type="ECO:0000313" key="2">
    <source>
        <dbReference type="EMBL" id="CAI6342323.1"/>
    </source>
</evidence>
<keyword evidence="3" id="KW-1185">Reference proteome</keyword>
<organism evidence="2 3">
    <name type="scientific">Periconia digitata</name>
    <dbReference type="NCBI Taxonomy" id="1303443"/>
    <lineage>
        <taxon>Eukaryota</taxon>
        <taxon>Fungi</taxon>
        <taxon>Dikarya</taxon>
        <taxon>Ascomycota</taxon>
        <taxon>Pezizomycotina</taxon>
        <taxon>Dothideomycetes</taxon>
        <taxon>Pleosporomycetidae</taxon>
        <taxon>Pleosporales</taxon>
        <taxon>Massarineae</taxon>
        <taxon>Periconiaceae</taxon>
        <taxon>Periconia</taxon>
    </lineage>
</organism>
<dbReference type="EMBL" id="CAOQHR010000013">
    <property type="protein sequence ID" value="CAI6342323.1"/>
    <property type="molecule type" value="Genomic_DNA"/>
</dbReference>
<feature type="transmembrane region" description="Helical" evidence="1">
    <location>
        <begin position="15"/>
        <end position="33"/>
    </location>
</feature>
<keyword evidence="1" id="KW-1133">Transmembrane helix</keyword>
<feature type="transmembrane region" description="Helical" evidence="1">
    <location>
        <begin position="54"/>
        <end position="75"/>
    </location>
</feature>
<dbReference type="OrthoDB" id="10517713at2759"/>
<evidence type="ECO:0000256" key="1">
    <source>
        <dbReference type="SAM" id="Phobius"/>
    </source>
</evidence>
<accession>A0A9W4USM9</accession>
<protein>
    <submittedName>
        <fullName evidence="2">Uncharacterized protein</fullName>
    </submittedName>
</protein>
<reference evidence="2" key="1">
    <citation type="submission" date="2023-01" db="EMBL/GenBank/DDBJ databases">
        <authorList>
            <person name="Van Ghelder C."/>
            <person name="Rancurel C."/>
        </authorList>
    </citation>
    <scope>NUCLEOTIDE SEQUENCE</scope>
    <source>
        <strain evidence="2">CNCM I-4278</strain>
    </source>
</reference>
<keyword evidence="1" id="KW-0812">Transmembrane</keyword>
<sequence length="427" mass="47931">MQYMTKSSPSFPLPLVKYSSTAVCCAYFALIIVENYYQYLSTVQFTMELTLRKLLLEVFKVIILLALVNIKLTAIKRSEEAARSRAATYLGVISRYAIENEDALNTPKKVEKALPDNAAKISDSGLAILGRIFTLAGVEGLEGVKGMELSSESTVNEHMINLMQLACERVWPIKPSSSSASSPVKHLSGQFPLVLSYLGCNLDGIPHLPSLMSSSLASRLAFLRCQDVENLFKEINVCLQHLKRVEPPHLMESLRDEFAGVIPMYRYPGLLFHEYALSLYNSLWYYQYLCLVEHDLFGSQPREENLATALIPALSFLNALQSNASKPLPDGSCLCIKHGYHRSLFERVRWPALVTRMLRIPVAPMCCEKIFWHHLHKIIVEYLSGYLAKLDLDQRRNAAEITILRCVIASSAIQPDSMTAELGSLHV</sequence>
<name>A0A9W4USM9_9PLEO</name>
<dbReference type="AlphaFoldDB" id="A0A9W4USM9"/>
<keyword evidence="1" id="KW-0472">Membrane</keyword>
<comment type="caution">
    <text evidence="2">The sequence shown here is derived from an EMBL/GenBank/DDBJ whole genome shotgun (WGS) entry which is preliminary data.</text>
</comment>
<evidence type="ECO:0000313" key="3">
    <source>
        <dbReference type="Proteomes" id="UP001152607"/>
    </source>
</evidence>
<proteinExistence type="predicted"/>